<evidence type="ECO:0000256" key="2">
    <source>
        <dbReference type="SAM" id="Phobius"/>
    </source>
</evidence>
<sequence length="367" mass="40835">MGLFQGFATQEQSGDSDAIYYQVDPYSILSALLETLSYGIFLVLFILSTMLLLQRRRAFLRETSIEKVKLRSLMFYLVTSFIMFLFITAKWTFWWAEVLPIPGGGRTGIVAQLPRLTRTAYRFKETVLKLTVLLGDAIATYRLWILSNRNKPMIVFPIAGLLGFLACTIALEGPENKTGSTLRPIVNGKLVLAGWDIAVTVCTLSVTLYVTFMITWIIMKSRLRVASNVIEQGVKQILVVIIESAALCTLWNLFFFIAGLGFKSEFALSLLDCMPGVYGVSVMLINVRVGLGWARSESERNAVSSSSVISRRNFPRSPEQRGIYISTVVYTEPTGPAQRDNSESTGDIELGDKVNVSLPTSGKPYPM</sequence>
<accession>A0A8H5CYV6</accession>
<protein>
    <submittedName>
        <fullName evidence="3">Uncharacterized protein</fullName>
    </submittedName>
</protein>
<feature type="transmembrane region" description="Helical" evidence="2">
    <location>
        <begin position="153"/>
        <end position="171"/>
    </location>
</feature>
<gene>
    <name evidence="3" type="ORF">D9756_008547</name>
</gene>
<feature type="transmembrane region" description="Helical" evidence="2">
    <location>
        <begin position="73"/>
        <end position="96"/>
    </location>
</feature>
<organism evidence="3 4">
    <name type="scientific">Leucocoprinus leucothites</name>
    <dbReference type="NCBI Taxonomy" id="201217"/>
    <lineage>
        <taxon>Eukaryota</taxon>
        <taxon>Fungi</taxon>
        <taxon>Dikarya</taxon>
        <taxon>Basidiomycota</taxon>
        <taxon>Agaricomycotina</taxon>
        <taxon>Agaricomycetes</taxon>
        <taxon>Agaricomycetidae</taxon>
        <taxon>Agaricales</taxon>
        <taxon>Agaricineae</taxon>
        <taxon>Agaricaceae</taxon>
        <taxon>Leucocoprinus</taxon>
    </lineage>
</organism>
<comment type="caution">
    <text evidence="3">The sequence shown here is derived from an EMBL/GenBank/DDBJ whole genome shotgun (WGS) entry which is preliminary data.</text>
</comment>
<evidence type="ECO:0000313" key="3">
    <source>
        <dbReference type="EMBL" id="KAF5350510.1"/>
    </source>
</evidence>
<feature type="transmembrane region" description="Helical" evidence="2">
    <location>
        <begin position="191"/>
        <end position="217"/>
    </location>
</feature>
<name>A0A8H5CYV6_9AGAR</name>
<feature type="region of interest" description="Disordered" evidence="1">
    <location>
        <begin position="332"/>
        <end position="367"/>
    </location>
</feature>
<feature type="transmembrane region" description="Helical" evidence="2">
    <location>
        <begin position="35"/>
        <end position="53"/>
    </location>
</feature>
<reference evidence="3 4" key="1">
    <citation type="journal article" date="2020" name="ISME J.">
        <title>Uncovering the hidden diversity of litter-decomposition mechanisms in mushroom-forming fungi.</title>
        <authorList>
            <person name="Floudas D."/>
            <person name="Bentzer J."/>
            <person name="Ahren D."/>
            <person name="Johansson T."/>
            <person name="Persson P."/>
            <person name="Tunlid A."/>
        </authorList>
    </citation>
    <scope>NUCLEOTIDE SEQUENCE [LARGE SCALE GENOMIC DNA]</scope>
    <source>
        <strain evidence="3 4">CBS 146.42</strain>
    </source>
</reference>
<dbReference type="AlphaFoldDB" id="A0A8H5CYV6"/>
<dbReference type="EMBL" id="JAACJO010000014">
    <property type="protein sequence ID" value="KAF5350510.1"/>
    <property type="molecule type" value="Genomic_DNA"/>
</dbReference>
<feature type="transmembrane region" description="Helical" evidence="2">
    <location>
        <begin position="237"/>
        <end position="260"/>
    </location>
</feature>
<keyword evidence="2" id="KW-0472">Membrane</keyword>
<keyword evidence="2" id="KW-1133">Transmembrane helix</keyword>
<feature type="transmembrane region" description="Helical" evidence="2">
    <location>
        <begin position="266"/>
        <end position="287"/>
    </location>
</feature>
<keyword evidence="2" id="KW-0812">Transmembrane</keyword>
<evidence type="ECO:0000256" key="1">
    <source>
        <dbReference type="SAM" id="MobiDB-lite"/>
    </source>
</evidence>
<feature type="transmembrane region" description="Helical" evidence="2">
    <location>
        <begin position="127"/>
        <end position="146"/>
    </location>
</feature>
<proteinExistence type="predicted"/>
<keyword evidence="4" id="KW-1185">Reference proteome</keyword>
<dbReference type="Proteomes" id="UP000559027">
    <property type="component" value="Unassembled WGS sequence"/>
</dbReference>
<evidence type="ECO:0000313" key="4">
    <source>
        <dbReference type="Proteomes" id="UP000559027"/>
    </source>
</evidence>
<dbReference type="OrthoDB" id="2756618at2759"/>